<protein>
    <submittedName>
        <fullName evidence="1">Uncharacterized protein</fullName>
    </submittedName>
</protein>
<reference evidence="1 2" key="1">
    <citation type="submission" date="2018-05" db="EMBL/GenBank/DDBJ databases">
        <title>Polaribacter aquimarinus sp. nov., isolated from sediment in a sediment of sea.</title>
        <authorList>
            <person name="Lu D."/>
        </authorList>
    </citation>
    <scope>NUCLEOTIDE SEQUENCE [LARGE SCALE GENOMIC DNA]</scope>
    <source>
        <strain evidence="1 2">ZY113</strain>
    </source>
</reference>
<dbReference type="Proteomes" id="UP000245670">
    <property type="component" value="Unassembled WGS sequence"/>
</dbReference>
<evidence type="ECO:0000313" key="2">
    <source>
        <dbReference type="Proteomes" id="UP000245670"/>
    </source>
</evidence>
<accession>A0A2U2JAS9</accession>
<dbReference type="RefSeq" id="WP_109404988.1">
    <property type="nucleotide sequence ID" value="NZ_QFFG01000003.1"/>
</dbReference>
<organism evidence="1 2">
    <name type="scientific">Polaribacter aquimarinus</name>
    <dbReference type="NCBI Taxonomy" id="2100726"/>
    <lineage>
        <taxon>Bacteria</taxon>
        <taxon>Pseudomonadati</taxon>
        <taxon>Bacteroidota</taxon>
        <taxon>Flavobacteriia</taxon>
        <taxon>Flavobacteriales</taxon>
        <taxon>Flavobacteriaceae</taxon>
    </lineage>
</organism>
<comment type="caution">
    <text evidence="1">The sequence shown here is derived from an EMBL/GenBank/DDBJ whole genome shotgun (WGS) entry which is preliminary data.</text>
</comment>
<dbReference type="AlphaFoldDB" id="A0A2U2JAS9"/>
<gene>
    <name evidence="1" type="ORF">DIS07_09465</name>
</gene>
<dbReference type="OrthoDB" id="1191413at2"/>
<proteinExistence type="predicted"/>
<sequence>MIKLKICYFFKKFFLLIFIIFFFANYSCKSSKNRYQKKHTSVTEVSIFNKKDTLSVNQLRFYKIQSAMDCMKMMYENYGIWNKKISTVENYMLRRIIWHNIKLIDNNNELFTVIATGYESKELYYAGLIVFDSKEKDSFEENHPLKNKLIEVLITKMKRRNKTDSSVYKLFK</sequence>
<name>A0A2U2JAS9_9FLAO</name>
<evidence type="ECO:0000313" key="1">
    <source>
        <dbReference type="EMBL" id="PWG05446.1"/>
    </source>
</evidence>
<dbReference type="EMBL" id="QFFG01000003">
    <property type="protein sequence ID" value="PWG05446.1"/>
    <property type="molecule type" value="Genomic_DNA"/>
</dbReference>
<keyword evidence="2" id="KW-1185">Reference proteome</keyword>